<dbReference type="Gene3D" id="1.10.10.10">
    <property type="entry name" value="Winged helix-like DNA-binding domain superfamily/Winged helix DNA-binding domain"/>
    <property type="match status" value="1"/>
</dbReference>
<dbReference type="AlphaFoldDB" id="A0A9D1T0Q2"/>
<evidence type="ECO:0000256" key="9">
    <source>
        <dbReference type="HAMAP-Rule" id="MF_00772"/>
    </source>
</evidence>
<evidence type="ECO:0000313" key="12">
    <source>
        <dbReference type="Proteomes" id="UP000886812"/>
    </source>
</evidence>
<dbReference type="Gene3D" id="3.30.160.70">
    <property type="entry name" value="Methylated DNA-protein cysteine methyltransferase domain"/>
    <property type="match status" value="1"/>
</dbReference>
<evidence type="ECO:0000256" key="2">
    <source>
        <dbReference type="ARBA" id="ARBA00008711"/>
    </source>
</evidence>
<dbReference type="Proteomes" id="UP000886812">
    <property type="component" value="Unassembled WGS sequence"/>
</dbReference>
<dbReference type="SUPFAM" id="SSF53155">
    <property type="entry name" value="Methylated DNA-protein cysteine methyltransferase domain"/>
    <property type="match status" value="1"/>
</dbReference>
<name>A0A9D1T0Q2_9BACT</name>
<evidence type="ECO:0000256" key="3">
    <source>
        <dbReference type="ARBA" id="ARBA00022490"/>
    </source>
</evidence>
<evidence type="ECO:0000256" key="8">
    <source>
        <dbReference type="ARBA" id="ARBA00049348"/>
    </source>
</evidence>
<dbReference type="GO" id="GO:0003908">
    <property type="term" value="F:methylated-DNA-[protein]-cysteine S-methyltransferase activity"/>
    <property type="evidence" value="ECO:0007669"/>
    <property type="project" value="UniProtKB-UniRule"/>
</dbReference>
<dbReference type="SUPFAM" id="SSF46767">
    <property type="entry name" value="Methylated DNA-protein cysteine methyltransferase, C-terminal domain"/>
    <property type="match status" value="1"/>
</dbReference>
<feature type="active site" description="Nucleophile; methyl group acceptor" evidence="9">
    <location>
        <position position="141"/>
    </location>
</feature>
<evidence type="ECO:0000256" key="7">
    <source>
        <dbReference type="ARBA" id="ARBA00023204"/>
    </source>
</evidence>
<feature type="domain" description="Methylated-DNA-[protein]-cysteine S-methyltransferase DNA binding" evidence="10">
    <location>
        <begin position="90"/>
        <end position="169"/>
    </location>
</feature>
<comment type="caution">
    <text evidence="11">The sequence shown here is derived from an EMBL/GenBank/DDBJ whole genome shotgun (WGS) entry which is preliminary data.</text>
</comment>
<dbReference type="PANTHER" id="PTHR10815">
    <property type="entry name" value="METHYLATED-DNA--PROTEIN-CYSTEINE METHYLTRANSFERASE"/>
    <property type="match status" value="1"/>
</dbReference>
<dbReference type="PROSITE" id="PS00374">
    <property type="entry name" value="MGMT"/>
    <property type="match status" value="1"/>
</dbReference>
<dbReference type="EMBL" id="DVOG01000039">
    <property type="protein sequence ID" value="HIV03790.1"/>
    <property type="molecule type" value="Genomic_DNA"/>
</dbReference>
<evidence type="ECO:0000313" key="11">
    <source>
        <dbReference type="EMBL" id="HIV03790.1"/>
    </source>
</evidence>
<evidence type="ECO:0000256" key="6">
    <source>
        <dbReference type="ARBA" id="ARBA00022763"/>
    </source>
</evidence>
<sequence>MTPENLILVRPYRSPCGEMTLGAFGGKLCLCDWARPKHPGRTAARLRRLLRADFKEGDAELLRIAAAQLDAYFRRERAAFSIPLLFAGTDFQKKIWTALREIPCGETVSYGELARRVGMPAAVRAAANAVGANALAVVVPCHRVVGSDRSLTGYAGGLDAKKFLLDSEKNLRA</sequence>
<dbReference type="GO" id="GO:0032259">
    <property type="term" value="P:methylation"/>
    <property type="evidence" value="ECO:0007669"/>
    <property type="project" value="UniProtKB-KW"/>
</dbReference>
<keyword evidence="3 9" id="KW-0963">Cytoplasm</keyword>
<dbReference type="InterPro" id="IPR036388">
    <property type="entry name" value="WH-like_DNA-bd_sf"/>
</dbReference>
<keyword evidence="7 9" id="KW-0234">DNA repair</keyword>
<dbReference type="InterPro" id="IPR036217">
    <property type="entry name" value="MethylDNA_cys_MeTrfase_DNAb"/>
</dbReference>
<accession>A0A9D1T0Q2</accession>
<dbReference type="HAMAP" id="MF_00772">
    <property type="entry name" value="OGT"/>
    <property type="match status" value="1"/>
</dbReference>
<keyword evidence="4 9" id="KW-0489">Methyltransferase</keyword>
<dbReference type="PANTHER" id="PTHR10815:SF5">
    <property type="entry name" value="METHYLATED-DNA--PROTEIN-CYSTEINE METHYLTRANSFERASE"/>
    <property type="match status" value="1"/>
</dbReference>
<dbReference type="GO" id="GO:0006307">
    <property type="term" value="P:DNA alkylation repair"/>
    <property type="evidence" value="ECO:0007669"/>
    <property type="project" value="UniProtKB-UniRule"/>
</dbReference>
<proteinExistence type="inferred from homology"/>
<dbReference type="InterPro" id="IPR023546">
    <property type="entry name" value="MGMT"/>
</dbReference>
<dbReference type="InterPro" id="IPR014048">
    <property type="entry name" value="MethylDNA_cys_MeTrfase_DNA-bd"/>
</dbReference>
<keyword evidence="6 9" id="KW-0227">DNA damage</keyword>
<evidence type="ECO:0000259" key="10">
    <source>
        <dbReference type="Pfam" id="PF01035"/>
    </source>
</evidence>
<dbReference type="NCBIfam" id="TIGR00589">
    <property type="entry name" value="ogt"/>
    <property type="match status" value="1"/>
</dbReference>
<reference evidence="11" key="1">
    <citation type="submission" date="2020-10" db="EMBL/GenBank/DDBJ databases">
        <authorList>
            <person name="Gilroy R."/>
        </authorList>
    </citation>
    <scope>NUCLEOTIDE SEQUENCE</scope>
    <source>
        <strain evidence="11">10669</strain>
    </source>
</reference>
<dbReference type="InterPro" id="IPR036631">
    <property type="entry name" value="MGMT_N_sf"/>
</dbReference>
<dbReference type="CDD" id="cd06445">
    <property type="entry name" value="ATase"/>
    <property type="match status" value="1"/>
</dbReference>
<keyword evidence="5 9" id="KW-0808">Transferase</keyword>
<comment type="similarity">
    <text evidence="2 9">Belongs to the MGMT family.</text>
</comment>
<reference evidence="11" key="2">
    <citation type="journal article" date="2021" name="PeerJ">
        <title>Extensive microbial diversity within the chicken gut microbiome revealed by metagenomics and culture.</title>
        <authorList>
            <person name="Gilroy R."/>
            <person name="Ravi A."/>
            <person name="Getino M."/>
            <person name="Pursley I."/>
            <person name="Horton D.L."/>
            <person name="Alikhan N.F."/>
            <person name="Baker D."/>
            <person name="Gharbi K."/>
            <person name="Hall N."/>
            <person name="Watson M."/>
            <person name="Adriaenssens E.M."/>
            <person name="Foster-Nyarko E."/>
            <person name="Jarju S."/>
            <person name="Secka A."/>
            <person name="Antonio M."/>
            <person name="Oren A."/>
            <person name="Chaudhuri R.R."/>
            <person name="La Ragione R."/>
            <person name="Hildebrand F."/>
            <person name="Pallen M.J."/>
        </authorList>
    </citation>
    <scope>NUCLEOTIDE SEQUENCE</scope>
    <source>
        <strain evidence="11">10669</strain>
    </source>
</reference>
<dbReference type="InterPro" id="IPR001497">
    <property type="entry name" value="MethylDNA_cys_MeTrfase_AS"/>
</dbReference>
<evidence type="ECO:0000256" key="1">
    <source>
        <dbReference type="ARBA" id="ARBA00001286"/>
    </source>
</evidence>
<dbReference type="GO" id="GO:0005737">
    <property type="term" value="C:cytoplasm"/>
    <property type="evidence" value="ECO:0007669"/>
    <property type="project" value="UniProtKB-SubCell"/>
</dbReference>
<evidence type="ECO:0000256" key="4">
    <source>
        <dbReference type="ARBA" id="ARBA00022603"/>
    </source>
</evidence>
<comment type="catalytic activity">
    <reaction evidence="1 9">
        <text>a 4-O-methyl-thymidine in DNA + L-cysteinyl-[protein] = a thymidine in DNA + S-methyl-L-cysteinyl-[protein]</text>
        <dbReference type="Rhea" id="RHEA:53428"/>
        <dbReference type="Rhea" id="RHEA-COMP:10131"/>
        <dbReference type="Rhea" id="RHEA-COMP:10132"/>
        <dbReference type="Rhea" id="RHEA-COMP:13555"/>
        <dbReference type="Rhea" id="RHEA-COMP:13556"/>
        <dbReference type="ChEBI" id="CHEBI:29950"/>
        <dbReference type="ChEBI" id="CHEBI:82612"/>
        <dbReference type="ChEBI" id="CHEBI:137386"/>
        <dbReference type="ChEBI" id="CHEBI:137387"/>
        <dbReference type="EC" id="2.1.1.63"/>
    </reaction>
</comment>
<organism evidence="11 12">
    <name type="scientific">Candidatus Spyradosoma merdigallinarum</name>
    <dbReference type="NCBI Taxonomy" id="2840950"/>
    <lineage>
        <taxon>Bacteria</taxon>
        <taxon>Pseudomonadati</taxon>
        <taxon>Verrucomicrobiota</taxon>
        <taxon>Opitutia</taxon>
        <taxon>Opitutia incertae sedis</taxon>
        <taxon>Candidatus Spyradosoma</taxon>
    </lineage>
</organism>
<dbReference type="FunFam" id="1.10.10.10:FF:000214">
    <property type="entry name" value="Methylated-DNA--protein-cysteine methyltransferase"/>
    <property type="match status" value="1"/>
</dbReference>
<comment type="subcellular location">
    <subcellularLocation>
        <location evidence="9">Cytoplasm</location>
    </subcellularLocation>
</comment>
<comment type="function">
    <text evidence="9">Involved in the cellular defense against the biological effects of O6-methylguanine (O6-MeG) and O4-methylthymine (O4-MeT) in DNA. Repairs the methylated nucleobase in DNA by stoichiometrically transferring the methyl group to a cysteine residue in the enzyme. This is a suicide reaction: the enzyme is irreversibly inactivated.</text>
</comment>
<comment type="miscellaneous">
    <text evidence="9">This enzyme catalyzes only one turnover and therefore is not strictly catalytic. According to one definition, an enzyme is a biocatalyst that acts repeatedly and over many reaction cycles.</text>
</comment>
<dbReference type="EC" id="2.1.1.63" evidence="9"/>
<comment type="catalytic activity">
    <reaction evidence="8 9">
        <text>a 6-O-methyl-2'-deoxyguanosine in DNA + L-cysteinyl-[protein] = S-methyl-L-cysteinyl-[protein] + a 2'-deoxyguanosine in DNA</text>
        <dbReference type="Rhea" id="RHEA:24000"/>
        <dbReference type="Rhea" id="RHEA-COMP:10131"/>
        <dbReference type="Rhea" id="RHEA-COMP:10132"/>
        <dbReference type="Rhea" id="RHEA-COMP:11367"/>
        <dbReference type="Rhea" id="RHEA-COMP:11368"/>
        <dbReference type="ChEBI" id="CHEBI:29950"/>
        <dbReference type="ChEBI" id="CHEBI:82612"/>
        <dbReference type="ChEBI" id="CHEBI:85445"/>
        <dbReference type="ChEBI" id="CHEBI:85448"/>
        <dbReference type="EC" id="2.1.1.63"/>
    </reaction>
</comment>
<gene>
    <name evidence="11" type="ORF">IAC75_01405</name>
</gene>
<evidence type="ECO:0000256" key="5">
    <source>
        <dbReference type="ARBA" id="ARBA00022679"/>
    </source>
</evidence>
<dbReference type="Pfam" id="PF01035">
    <property type="entry name" value="DNA_binding_1"/>
    <property type="match status" value="1"/>
</dbReference>
<protein>
    <recommendedName>
        <fullName evidence="9">Methylated-DNA--protein-cysteine methyltransferase</fullName>
        <ecNumber evidence="9">2.1.1.63</ecNumber>
    </recommendedName>
    <alternativeName>
        <fullName evidence="9">6-O-methylguanine-DNA methyltransferase</fullName>
        <shortName evidence="9">MGMT</shortName>
    </alternativeName>
    <alternativeName>
        <fullName evidence="9">O-6-methylguanine-DNA-alkyltransferase</fullName>
    </alternativeName>
</protein>